<gene>
    <name evidence="2" type="ORF">SAMN05421847_0425</name>
</gene>
<name>A0A1H5TBL5_9FLAO</name>
<organism evidence="2 3">
    <name type="scientific">Halpernia humi</name>
    <dbReference type="NCBI Taxonomy" id="493375"/>
    <lineage>
        <taxon>Bacteria</taxon>
        <taxon>Pseudomonadati</taxon>
        <taxon>Bacteroidota</taxon>
        <taxon>Flavobacteriia</taxon>
        <taxon>Flavobacteriales</taxon>
        <taxon>Weeksellaceae</taxon>
        <taxon>Chryseobacterium group</taxon>
        <taxon>Halpernia</taxon>
    </lineage>
</organism>
<accession>A0A1H5TBL5</accession>
<dbReference type="RefSeq" id="WP_233740463.1">
    <property type="nucleotide sequence ID" value="NZ_FNUS01000001.1"/>
</dbReference>
<keyword evidence="1" id="KW-1133">Transmembrane helix</keyword>
<protein>
    <submittedName>
        <fullName evidence="2">Uncharacterized protein</fullName>
    </submittedName>
</protein>
<reference evidence="3" key="1">
    <citation type="submission" date="2016-10" db="EMBL/GenBank/DDBJ databases">
        <authorList>
            <person name="Varghese N."/>
            <person name="Submissions S."/>
        </authorList>
    </citation>
    <scope>NUCLEOTIDE SEQUENCE [LARGE SCALE GENOMIC DNA]</scope>
    <source>
        <strain evidence="3">DSM 21580</strain>
    </source>
</reference>
<proteinExistence type="predicted"/>
<feature type="transmembrane region" description="Helical" evidence="1">
    <location>
        <begin position="47"/>
        <end position="64"/>
    </location>
</feature>
<sequence length="138" mass="15805">MYFGERDFNMKISQFVALFLVVAGSFLPLVHIPIIGNWNYFKIDSNLAYSVWGFSAIAFLGIVFDKINLVRVAAIILLILFAFTIVAVKFKSLDYFSFLPFKSWQESFAGIVKLSWGWFLEFSGAILLLILKNKKETK</sequence>
<keyword evidence="1" id="KW-0812">Transmembrane</keyword>
<dbReference type="Proteomes" id="UP000236738">
    <property type="component" value="Unassembled WGS sequence"/>
</dbReference>
<evidence type="ECO:0000313" key="2">
    <source>
        <dbReference type="EMBL" id="SEF60190.1"/>
    </source>
</evidence>
<keyword evidence="3" id="KW-1185">Reference proteome</keyword>
<feature type="transmembrane region" description="Helical" evidence="1">
    <location>
        <begin position="12"/>
        <end position="35"/>
    </location>
</feature>
<dbReference type="AlphaFoldDB" id="A0A1H5TBL5"/>
<keyword evidence="1" id="KW-0472">Membrane</keyword>
<evidence type="ECO:0000256" key="1">
    <source>
        <dbReference type="SAM" id="Phobius"/>
    </source>
</evidence>
<feature type="transmembrane region" description="Helical" evidence="1">
    <location>
        <begin position="108"/>
        <end position="131"/>
    </location>
</feature>
<evidence type="ECO:0000313" key="3">
    <source>
        <dbReference type="Proteomes" id="UP000236738"/>
    </source>
</evidence>
<feature type="transmembrane region" description="Helical" evidence="1">
    <location>
        <begin position="69"/>
        <end position="88"/>
    </location>
</feature>
<dbReference type="EMBL" id="FNUS01000001">
    <property type="protein sequence ID" value="SEF60190.1"/>
    <property type="molecule type" value="Genomic_DNA"/>
</dbReference>